<evidence type="ECO:0000313" key="2">
    <source>
        <dbReference type="EMBL" id="MBL0390198.1"/>
    </source>
</evidence>
<protein>
    <recommendedName>
        <fullName evidence="4">UrcA family protein</fullName>
    </recommendedName>
</protein>
<sequence>MNTASHRAAAAVALLLALAPRARSASPPPPFEVAYRAWDIVTELARSNGDPSISGECGKTFRPFVIPGLRRQTRQEQDVAATACFEAARSACINSKLRISAETVKKCEEFK</sequence>
<dbReference type="RefSeq" id="WP_201672768.1">
    <property type="nucleotide sequence ID" value="NZ_JAEQNE010000001.1"/>
</dbReference>
<proteinExistence type="predicted"/>
<comment type="caution">
    <text evidence="2">The sequence shown here is derived from an EMBL/GenBank/DDBJ whole genome shotgun (WGS) entry which is preliminary data.</text>
</comment>
<evidence type="ECO:0008006" key="4">
    <source>
        <dbReference type="Google" id="ProtNLM"/>
    </source>
</evidence>
<dbReference type="EMBL" id="JAEQNE010000001">
    <property type="protein sequence ID" value="MBL0390198.1"/>
    <property type="molecule type" value="Genomic_DNA"/>
</dbReference>
<keyword evidence="3" id="KW-1185">Reference proteome</keyword>
<keyword evidence="1" id="KW-0732">Signal</keyword>
<gene>
    <name evidence="2" type="ORF">JJ685_03505</name>
</gene>
<dbReference type="Proteomes" id="UP000599109">
    <property type="component" value="Unassembled WGS sequence"/>
</dbReference>
<reference evidence="2 3" key="1">
    <citation type="journal article" date="2017" name="Int. J. Syst. Evol. Microbiol.">
        <title>Ramlibacter monticola sp. nov., isolated from forest soil.</title>
        <authorList>
            <person name="Chaudhary D.K."/>
            <person name="Kim J."/>
        </authorList>
    </citation>
    <scope>NUCLEOTIDE SEQUENCE [LARGE SCALE GENOMIC DNA]</scope>
    <source>
        <strain evidence="2 3">KACC 19175</strain>
    </source>
</reference>
<evidence type="ECO:0000256" key="1">
    <source>
        <dbReference type="SAM" id="SignalP"/>
    </source>
</evidence>
<organism evidence="2 3">
    <name type="scientific">Ramlibacter monticola</name>
    <dbReference type="NCBI Taxonomy" id="1926872"/>
    <lineage>
        <taxon>Bacteria</taxon>
        <taxon>Pseudomonadati</taxon>
        <taxon>Pseudomonadota</taxon>
        <taxon>Betaproteobacteria</taxon>
        <taxon>Burkholderiales</taxon>
        <taxon>Comamonadaceae</taxon>
        <taxon>Ramlibacter</taxon>
    </lineage>
</organism>
<feature type="signal peptide" evidence="1">
    <location>
        <begin position="1"/>
        <end position="25"/>
    </location>
</feature>
<dbReference type="AlphaFoldDB" id="A0A937CS94"/>
<evidence type="ECO:0000313" key="3">
    <source>
        <dbReference type="Proteomes" id="UP000599109"/>
    </source>
</evidence>
<accession>A0A937CS94</accession>
<name>A0A937CS94_9BURK</name>
<feature type="chain" id="PRO_5037091001" description="UrcA family protein" evidence="1">
    <location>
        <begin position="26"/>
        <end position="111"/>
    </location>
</feature>